<dbReference type="InterPro" id="IPR027470">
    <property type="entry name" value="Cation_efflux_CTD"/>
</dbReference>
<dbReference type="Gene3D" id="1.20.1510.10">
    <property type="entry name" value="Cation efflux protein transmembrane domain"/>
    <property type="match status" value="1"/>
</dbReference>
<evidence type="ECO:0000313" key="11">
    <source>
        <dbReference type="EMBL" id="MDV2477562.1"/>
    </source>
</evidence>
<evidence type="ECO:0000256" key="6">
    <source>
        <dbReference type="ARBA" id="ARBA00023136"/>
    </source>
</evidence>
<comment type="subcellular location">
    <subcellularLocation>
        <location evidence="1">Membrane</location>
        <topology evidence="1">Multi-pass membrane protein</topology>
    </subcellularLocation>
</comment>
<evidence type="ECO:0000259" key="9">
    <source>
        <dbReference type="Pfam" id="PF01545"/>
    </source>
</evidence>
<keyword evidence="4 7" id="KW-0812">Transmembrane</keyword>
<dbReference type="SUPFAM" id="SSF160240">
    <property type="entry name" value="Cation efflux protein cytoplasmic domain-like"/>
    <property type="match status" value="1"/>
</dbReference>
<evidence type="ECO:0000256" key="4">
    <source>
        <dbReference type="ARBA" id="ARBA00022692"/>
    </source>
</evidence>
<dbReference type="SUPFAM" id="SSF161111">
    <property type="entry name" value="Cation efflux protein transmembrane domain-like"/>
    <property type="match status" value="1"/>
</dbReference>
<dbReference type="InterPro" id="IPR036837">
    <property type="entry name" value="Cation_efflux_CTD_sf"/>
</dbReference>
<feature type="transmembrane region" description="Helical" evidence="7">
    <location>
        <begin position="148"/>
        <end position="167"/>
    </location>
</feature>
<reference evidence="11 12" key="1">
    <citation type="submission" date="2019-10" db="EMBL/GenBank/DDBJ databases">
        <title>Draft Genome Assembly of Rhodococcus zopfii DSM44189.</title>
        <authorList>
            <person name="Sutton J.M."/>
            <person name="Akob D.M."/>
            <person name="Bushman T.J."/>
        </authorList>
    </citation>
    <scope>NUCLEOTIDE SEQUENCE [LARGE SCALE GENOMIC DNA]</scope>
    <source>
        <strain evidence="11 12">DSM 44189</strain>
    </source>
</reference>
<dbReference type="Pfam" id="PF16916">
    <property type="entry name" value="ZT_dimer"/>
    <property type="match status" value="1"/>
</dbReference>
<gene>
    <name evidence="11" type="ORF">F8M49_23195</name>
</gene>
<dbReference type="InterPro" id="IPR050291">
    <property type="entry name" value="CDF_Transporter"/>
</dbReference>
<keyword evidence="3" id="KW-0813">Transport</keyword>
<evidence type="ECO:0000256" key="7">
    <source>
        <dbReference type="SAM" id="Phobius"/>
    </source>
</evidence>
<dbReference type="Proteomes" id="UP001275440">
    <property type="component" value="Unassembled WGS sequence"/>
</dbReference>
<dbReference type="Gene3D" id="3.30.70.1350">
    <property type="entry name" value="Cation efflux protein, cytoplasmic domain"/>
    <property type="match status" value="1"/>
</dbReference>
<comment type="similarity">
    <text evidence="2">Belongs to the cation diffusion facilitator (CDF) transporter (TC 2.A.4) family.</text>
</comment>
<evidence type="ECO:0000256" key="5">
    <source>
        <dbReference type="ARBA" id="ARBA00022989"/>
    </source>
</evidence>
<evidence type="ECO:0000256" key="8">
    <source>
        <dbReference type="SAM" id="SignalP"/>
    </source>
</evidence>
<feature type="transmembrane region" description="Helical" evidence="7">
    <location>
        <begin position="37"/>
        <end position="55"/>
    </location>
</feature>
<feature type="domain" description="Cation efflux protein transmembrane" evidence="9">
    <location>
        <begin position="5"/>
        <end position="197"/>
    </location>
</feature>
<protein>
    <submittedName>
        <fullName evidence="11">Cation transporter</fullName>
    </submittedName>
</protein>
<evidence type="ECO:0000256" key="2">
    <source>
        <dbReference type="ARBA" id="ARBA00008114"/>
    </source>
</evidence>
<feature type="chain" id="PRO_5046944243" evidence="8">
    <location>
        <begin position="22"/>
        <end position="287"/>
    </location>
</feature>
<dbReference type="RefSeq" id="WP_072815619.1">
    <property type="nucleotide sequence ID" value="NZ_JAHWLX010000036.1"/>
</dbReference>
<dbReference type="InterPro" id="IPR002524">
    <property type="entry name" value="Cation_efflux"/>
</dbReference>
<proteinExistence type="inferred from homology"/>
<feature type="transmembrane region" description="Helical" evidence="7">
    <location>
        <begin position="71"/>
        <end position="93"/>
    </location>
</feature>
<name>A0ABU3WUZ9_9NOCA</name>
<dbReference type="PANTHER" id="PTHR43840">
    <property type="entry name" value="MITOCHONDRIAL METAL TRANSPORTER 1-RELATED"/>
    <property type="match status" value="1"/>
</dbReference>
<organism evidence="11 12">
    <name type="scientific">Rhodococcus zopfii</name>
    <dbReference type="NCBI Taxonomy" id="43772"/>
    <lineage>
        <taxon>Bacteria</taxon>
        <taxon>Bacillati</taxon>
        <taxon>Actinomycetota</taxon>
        <taxon>Actinomycetes</taxon>
        <taxon>Mycobacteriales</taxon>
        <taxon>Nocardiaceae</taxon>
        <taxon>Rhodococcus</taxon>
    </lineage>
</organism>
<evidence type="ECO:0000313" key="12">
    <source>
        <dbReference type="Proteomes" id="UP001275440"/>
    </source>
</evidence>
<comment type="caution">
    <text evidence="11">The sequence shown here is derived from an EMBL/GenBank/DDBJ whole genome shotgun (WGS) entry which is preliminary data.</text>
</comment>
<dbReference type="InterPro" id="IPR027469">
    <property type="entry name" value="Cation_efflux_TMD_sf"/>
</dbReference>
<dbReference type="PANTHER" id="PTHR43840:SF15">
    <property type="entry name" value="MITOCHONDRIAL METAL TRANSPORTER 1-RELATED"/>
    <property type="match status" value="1"/>
</dbReference>
<feature type="transmembrane region" description="Helical" evidence="7">
    <location>
        <begin position="105"/>
        <end position="127"/>
    </location>
</feature>
<dbReference type="EMBL" id="WBMO01000005">
    <property type="protein sequence ID" value="MDV2477562.1"/>
    <property type="molecule type" value="Genomic_DNA"/>
</dbReference>
<dbReference type="Pfam" id="PF01545">
    <property type="entry name" value="Cation_efflux"/>
    <property type="match status" value="1"/>
</dbReference>
<feature type="signal peptide" evidence="8">
    <location>
        <begin position="1"/>
        <end position="21"/>
    </location>
</feature>
<evidence type="ECO:0000256" key="3">
    <source>
        <dbReference type="ARBA" id="ARBA00022448"/>
    </source>
</evidence>
<dbReference type="NCBIfam" id="TIGR01297">
    <property type="entry name" value="CDF"/>
    <property type="match status" value="1"/>
</dbReference>
<keyword evidence="6 7" id="KW-0472">Membrane</keyword>
<keyword evidence="8" id="KW-0732">Signal</keyword>
<evidence type="ECO:0000256" key="1">
    <source>
        <dbReference type="ARBA" id="ARBA00004141"/>
    </source>
</evidence>
<accession>A0ABU3WUZ9</accession>
<keyword evidence="5 7" id="KW-1133">Transmembrane helix</keyword>
<feature type="domain" description="Cation efflux protein cytoplasmic" evidence="10">
    <location>
        <begin position="202"/>
        <end position="279"/>
    </location>
</feature>
<evidence type="ECO:0000259" key="10">
    <source>
        <dbReference type="Pfam" id="PF16916"/>
    </source>
</evidence>
<dbReference type="InterPro" id="IPR058533">
    <property type="entry name" value="Cation_efflux_TM"/>
</dbReference>
<keyword evidence="12" id="KW-1185">Reference proteome</keyword>
<sequence>MRCMLLSVATALTTMALKAGAAWITGSVGLLSDALESAVNLVAAVVGVFALRAAARPPDENHEFGHGKAEYLSAAVEGAMIFAAAGAIVWTSVQRLMAPEPLTEVGVGLFLSAGSSILNLAVGLMLLRVGHRHRSITLVADGKHLLTDVWTSVGVLAGIGLVALFGWNVLDPIVALLVGVNILRIGYGLVHESVIGLLDAALPDDDVAQVQQVLDRYRDGSVTILAPRTRASGRQRFVYLTVRVPGDWTVQAGHDLLDRVEADVRSALPGTWVFTHLEPTDEAARPR</sequence>